<keyword evidence="2" id="KW-1185">Reference proteome</keyword>
<evidence type="ECO:0000313" key="1">
    <source>
        <dbReference type="EMBL" id="GIY78785.1"/>
    </source>
</evidence>
<comment type="caution">
    <text evidence="1">The sequence shown here is derived from an EMBL/GenBank/DDBJ whole genome shotgun (WGS) entry which is preliminary data.</text>
</comment>
<feature type="non-terminal residue" evidence="1">
    <location>
        <position position="26"/>
    </location>
</feature>
<accession>A0AAV4W9P6</accession>
<organism evidence="1 2">
    <name type="scientific">Caerostris darwini</name>
    <dbReference type="NCBI Taxonomy" id="1538125"/>
    <lineage>
        <taxon>Eukaryota</taxon>
        <taxon>Metazoa</taxon>
        <taxon>Ecdysozoa</taxon>
        <taxon>Arthropoda</taxon>
        <taxon>Chelicerata</taxon>
        <taxon>Arachnida</taxon>
        <taxon>Araneae</taxon>
        <taxon>Araneomorphae</taxon>
        <taxon>Entelegynae</taxon>
        <taxon>Araneoidea</taxon>
        <taxon>Araneidae</taxon>
        <taxon>Caerostris</taxon>
    </lineage>
</organism>
<sequence length="26" mass="2918">PKPVVPRATYVHHVIHLAKRAAGVWD</sequence>
<feature type="non-terminal residue" evidence="1">
    <location>
        <position position="1"/>
    </location>
</feature>
<evidence type="ECO:0000313" key="2">
    <source>
        <dbReference type="Proteomes" id="UP001054837"/>
    </source>
</evidence>
<protein>
    <submittedName>
        <fullName evidence="1">Epidermal growth factor receptor</fullName>
    </submittedName>
</protein>
<keyword evidence="1" id="KW-0675">Receptor</keyword>
<gene>
    <name evidence="1" type="primary">Egfr</name>
    <name evidence="1" type="ORF">CDAR_531951</name>
</gene>
<proteinExistence type="predicted"/>
<name>A0AAV4W9P6_9ARAC</name>
<dbReference type="AlphaFoldDB" id="A0AAV4W9P6"/>
<dbReference type="Proteomes" id="UP001054837">
    <property type="component" value="Unassembled WGS sequence"/>
</dbReference>
<reference evidence="1 2" key="1">
    <citation type="submission" date="2021-06" db="EMBL/GenBank/DDBJ databases">
        <title>Caerostris darwini draft genome.</title>
        <authorList>
            <person name="Kono N."/>
            <person name="Arakawa K."/>
        </authorList>
    </citation>
    <scope>NUCLEOTIDE SEQUENCE [LARGE SCALE GENOMIC DNA]</scope>
</reference>
<dbReference type="EMBL" id="BPLQ01014275">
    <property type="protein sequence ID" value="GIY78785.1"/>
    <property type="molecule type" value="Genomic_DNA"/>
</dbReference>